<organism evidence="3 4">
    <name type="scientific">Lederbergia citri</name>
    <dbReference type="NCBI Taxonomy" id="2833580"/>
    <lineage>
        <taxon>Bacteria</taxon>
        <taxon>Bacillati</taxon>
        <taxon>Bacillota</taxon>
        <taxon>Bacilli</taxon>
        <taxon>Bacillales</taxon>
        <taxon>Bacillaceae</taxon>
        <taxon>Lederbergia</taxon>
    </lineage>
</organism>
<evidence type="ECO:0000313" key="3">
    <source>
        <dbReference type="EMBL" id="MBS4195391.1"/>
    </source>
</evidence>
<dbReference type="EMBL" id="JAGYPG010000002">
    <property type="protein sequence ID" value="MBS4195391.1"/>
    <property type="molecule type" value="Genomic_DNA"/>
</dbReference>
<dbReference type="RefSeq" id="WP_213124611.1">
    <property type="nucleotide sequence ID" value="NZ_JAGYPG010000002.1"/>
</dbReference>
<protein>
    <submittedName>
        <fullName evidence="3">Uncharacterized protein</fullName>
    </submittedName>
</protein>
<feature type="transmembrane region" description="Helical" evidence="2">
    <location>
        <begin position="12"/>
        <end position="30"/>
    </location>
</feature>
<accession>A0A942TEP0</accession>
<feature type="region of interest" description="Disordered" evidence="1">
    <location>
        <begin position="33"/>
        <end position="55"/>
    </location>
</feature>
<keyword evidence="2" id="KW-1133">Transmembrane helix</keyword>
<evidence type="ECO:0000256" key="2">
    <source>
        <dbReference type="SAM" id="Phobius"/>
    </source>
</evidence>
<keyword evidence="2" id="KW-0812">Transmembrane</keyword>
<keyword evidence="2" id="KW-0472">Membrane</keyword>
<reference evidence="3 4" key="1">
    <citation type="submission" date="2021-05" db="EMBL/GenBank/DDBJ databases">
        <title>Novel Bacillus species.</title>
        <authorList>
            <person name="Liu G."/>
        </authorList>
    </citation>
    <scope>NUCLEOTIDE SEQUENCE [LARGE SCALE GENOMIC DNA]</scope>
    <source>
        <strain evidence="4">FJAT-49780</strain>
    </source>
</reference>
<evidence type="ECO:0000313" key="4">
    <source>
        <dbReference type="Proteomes" id="UP000681414"/>
    </source>
</evidence>
<dbReference type="AlphaFoldDB" id="A0A942TEP0"/>
<proteinExistence type="predicted"/>
<dbReference type="Proteomes" id="UP000681414">
    <property type="component" value="Unassembled WGS sequence"/>
</dbReference>
<name>A0A942TEP0_9BACI</name>
<comment type="caution">
    <text evidence="3">The sequence shown here is derived from an EMBL/GenBank/DDBJ whole genome shotgun (WGS) entry which is preliminary data.</text>
</comment>
<evidence type="ECO:0000256" key="1">
    <source>
        <dbReference type="SAM" id="MobiDB-lite"/>
    </source>
</evidence>
<sequence length="188" mass="21809">METKNKPFYKRWWFVVIVVFLAIGVIGNIVDPSEAEEKPSTSETKSKETKADKPKELTLEEKIESAVDDTLGAKTNTKEKRIDKIEVYTDVVNVWMNADENLSANMTKKGMWRDTFKTLEELAKLDEVNRYQFVWMLPLTDKLGNSENGKVMSLDFPREIFSEINFDNVDYNKAPDIAEDYWEHNALK</sequence>
<keyword evidence="4" id="KW-1185">Reference proteome</keyword>
<feature type="compositionally biased region" description="Basic and acidic residues" evidence="1">
    <location>
        <begin position="35"/>
        <end position="55"/>
    </location>
</feature>
<gene>
    <name evidence="3" type="ORF">KHA97_10020</name>
</gene>